<organism evidence="7 8">
    <name type="scientific">Tilletiaria anomala (strain ATCC 24038 / CBS 436.72 / UBC 951)</name>
    <dbReference type="NCBI Taxonomy" id="1037660"/>
    <lineage>
        <taxon>Eukaryota</taxon>
        <taxon>Fungi</taxon>
        <taxon>Dikarya</taxon>
        <taxon>Basidiomycota</taxon>
        <taxon>Ustilaginomycotina</taxon>
        <taxon>Exobasidiomycetes</taxon>
        <taxon>Georgefischeriales</taxon>
        <taxon>Tilletiariaceae</taxon>
        <taxon>Tilletiaria</taxon>
    </lineage>
</organism>
<dbReference type="InterPro" id="IPR051187">
    <property type="entry name" value="Pre-mRNA_3'-end_processing_reg"/>
</dbReference>
<evidence type="ECO:0000256" key="4">
    <source>
        <dbReference type="ARBA" id="ARBA00023242"/>
    </source>
</evidence>
<dbReference type="OMA" id="MMDMSGM"/>
<feature type="domain" description="Pre-mRNA polyadenylation factor Fip1" evidence="6">
    <location>
        <begin position="224"/>
        <end position="262"/>
    </location>
</feature>
<dbReference type="InterPro" id="IPR007854">
    <property type="entry name" value="Fip1_dom"/>
</dbReference>
<feature type="compositionally biased region" description="Basic and acidic residues" evidence="5">
    <location>
        <begin position="599"/>
        <end position="617"/>
    </location>
</feature>
<keyword evidence="3" id="KW-0507">mRNA processing</keyword>
<comment type="caution">
    <text evidence="7">The sequence shown here is derived from an EMBL/GenBank/DDBJ whole genome shotgun (WGS) entry which is preliminary data.</text>
</comment>
<dbReference type="GO" id="GO:0006397">
    <property type="term" value="P:mRNA processing"/>
    <property type="evidence" value="ECO:0007669"/>
    <property type="project" value="UniProtKB-KW"/>
</dbReference>
<feature type="compositionally biased region" description="Acidic residues" evidence="5">
    <location>
        <begin position="62"/>
        <end position="89"/>
    </location>
</feature>
<dbReference type="GO" id="GO:0005847">
    <property type="term" value="C:mRNA cleavage and polyadenylation specificity factor complex"/>
    <property type="evidence" value="ECO:0007669"/>
    <property type="project" value="TreeGrafter"/>
</dbReference>
<gene>
    <name evidence="7" type="ORF">K437DRAFT_272164</name>
</gene>
<dbReference type="STRING" id="1037660.A0A066WPG6"/>
<feature type="compositionally biased region" description="Basic and acidic residues" evidence="5">
    <location>
        <begin position="469"/>
        <end position="479"/>
    </location>
</feature>
<keyword evidence="8" id="KW-1185">Reference proteome</keyword>
<dbReference type="OrthoDB" id="1917198at2759"/>
<comment type="similarity">
    <text evidence="2">Belongs to the FIP1 family.</text>
</comment>
<dbReference type="Pfam" id="PF05182">
    <property type="entry name" value="Fip1"/>
    <property type="match status" value="1"/>
</dbReference>
<evidence type="ECO:0000256" key="3">
    <source>
        <dbReference type="ARBA" id="ARBA00022664"/>
    </source>
</evidence>
<dbReference type="EMBL" id="JMSN01000006">
    <property type="protein sequence ID" value="KDN52869.1"/>
    <property type="molecule type" value="Genomic_DNA"/>
</dbReference>
<name>A0A066WPG6_TILAU</name>
<dbReference type="HOGENOM" id="CLU_412878_0_0_1"/>
<evidence type="ECO:0000313" key="7">
    <source>
        <dbReference type="EMBL" id="KDN52869.1"/>
    </source>
</evidence>
<dbReference type="InParanoid" id="A0A066WPG6"/>
<dbReference type="PANTHER" id="PTHR13484:SF0">
    <property type="entry name" value="PRE-MRNA 3'-END-PROCESSING FACTOR FIP1"/>
    <property type="match status" value="1"/>
</dbReference>
<evidence type="ECO:0000259" key="6">
    <source>
        <dbReference type="Pfam" id="PF05182"/>
    </source>
</evidence>
<sequence>MDDEDAFLYGDSAGATGEVFTTTAQAPPAQGTEKDAVASSNNVPAPEQATASGGNAGGSQIGDEDAQGEVEEEEDEEGEEEDSDSDLEIIIDNSVDAARPPSQSSQHQRYDRNQQNRASQIALTDEYTPLARGVLPPRPGQPPSQLIAAPEAANAPGAAPSVPLSVAANRVSEGKQQEAPEHGEIPEGPPPHAPSTAPVLRLTPSPEELAIEDGKPGDTVYHLDPTTMDLKPWRRAGTDLTDYFNYGFDEESWKRWGEKKRRIIEERREFEQKRMEGWQNSMAHAMRGPVSSGAVGMNPFAAAMMGMSPGMPGMPGMSGMPGMPPGLPGMPGVPGMPGMPSIPDMATMAAMFGQMPPQMQQQMGGPEQMMAAMMGAGGGGPPGAMPFGGPHGGPGHFGPPPSMDNRCALDGDSEMHGNEGETNGREAGETSAPGVRAPTGPSARQALPSGPSSGAGPFFDRPPPSGPAADREKERDRDTLLPANVPTGPKGRRPQRPLRDGEADQLEREGSIATGGAGTRSRRISERSPEMEWPGSPGTGGRDHDRDISADHGTGSKSRARRSPPSPPASRGRDSREGSLTPGGDEENGNGSRRSGAGRNRDRERAERRAGRQHADEEQLNYDDDSVHGSALAPGSVAGTGKPSSRKRGAAEEDDREYRTNKIRR</sequence>
<dbReference type="AlphaFoldDB" id="A0A066WPG6"/>
<protein>
    <recommendedName>
        <fullName evidence="6">Pre-mRNA polyadenylation factor Fip1 domain-containing protein</fullName>
    </recommendedName>
</protein>
<feature type="compositionally biased region" description="Basic and acidic residues" evidence="5">
    <location>
        <begin position="497"/>
        <end position="510"/>
    </location>
</feature>
<evidence type="ECO:0000313" key="8">
    <source>
        <dbReference type="Proteomes" id="UP000027361"/>
    </source>
</evidence>
<proteinExistence type="inferred from homology"/>
<dbReference type="GeneID" id="25266335"/>
<dbReference type="RefSeq" id="XP_013245708.1">
    <property type="nucleotide sequence ID" value="XM_013390254.1"/>
</dbReference>
<comment type="subcellular location">
    <subcellularLocation>
        <location evidence="1">Nucleus</location>
    </subcellularLocation>
</comment>
<evidence type="ECO:0000256" key="1">
    <source>
        <dbReference type="ARBA" id="ARBA00004123"/>
    </source>
</evidence>
<feature type="compositionally biased region" description="Basic and acidic residues" evidence="5">
    <location>
        <begin position="656"/>
        <end position="665"/>
    </location>
</feature>
<evidence type="ECO:0000256" key="2">
    <source>
        <dbReference type="ARBA" id="ARBA00007459"/>
    </source>
</evidence>
<feature type="compositionally biased region" description="Basic and acidic residues" evidence="5">
    <location>
        <begin position="407"/>
        <end position="428"/>
    </location>
</feature>
<dbReference type="PANTHER" id="PTHR13484">
    <property type="entry name" value="FIP1-LIKE 1 PROTEIN"/>
    <property type="match status" value="1"/>
</dbReference>
<feature type="compositionally biased region" description="Low complexity" evidence="5">
    <location>
        <begin position="148"/>
        <end position="160"/>
    </location>
</feature>
<dbReference type="Proteomes" id="UP000027361">
    <property type="component" value="Unassembled WGS sequence"/>
</dbReference>
<feature type="compositionally biased region" description="Polar residues" evidence="5">
    <location>
        <begin position="38"/>
        <end position="53"/>
    </location>
</feature>
<feature type="compositionally biased region" description="Basic and acidic residues" evidence="5">
    <location>
        <begin position="541"/>
        <end position="550"/>
    </location>
</feature>
<evidence type="ECO:0000256" key="5">
    <source>
        <dbReference type="SAM" id="MobiDB-lite"/>
    </source>
</evidence>
<feature type="compositionally biased region" description="Basic and acidic residues" evidence="5">
    <location>
        <begin position="172"/>
        <end position="185"/>
    </location>
</feature>
<reference evidence="7 8" key="1">
    <citation type="submission" date="2014-05" db="EMBL/GenBank/DDBJ databases">
        <title>Draft genome sequence of a rare smut relative, Tilletiaria anomala UBC 951.</title>
        <authorList>
            <consortium name="DOE Joint Genome Institute"/>
            <person name="Toome M."/>
            <person name="Kuo A."/>
            <person name="Henrissat B."/>
            <person name="Lipzen A."/>
            <person name="Tritt A."/>
            <person name="Yoshinaga Y."/>
            <person name="Zane M."/>
            <person name="Barry K."/>
            <person name="Grigoriev I.V."/>
            <person name="Spatafora J.W."/>
            <person name="Aimea M.C."/>
        </authorList>
    </citation>
    <scope>NUCLEOTIDE SEQUENCE [LARGE SCALE GENOMIC DNA]</scope>
    <source>
        <strain evidence="7 8">UBC 951</strain>
    </source>
</reference>
<feature type="compositionally biased region" description="Low complexity" evidence="5">
    <location>
        <begin position="589"/>
        <end position="598"/>
    </location>
</feature>
<feature type="compositionally biased region" description="Low complexity" evidence="5">
    <location>
        <begin position="21"/>
        <end position="30"/>
    </location>
</feature>
<feature type="region of interest" description="Disordered" evidence="5">
    <location>
        <begin position="1"/>
        <end position="200"/>
    </location>
</feature>
<keyword evidence="4" id="KW-0539">Nucleus</keyword>
<accession>A0A066WPG6</accession>
<feature type="region of interest" description="Disordered" evidence="5">
    <location>
        <begin position="381"/>
        <end position="665"/>
    </location>
</feature>